<name>A0A8J6B6W7_9EUKA</name>
<reference evidence="4" key="1">
    <citation type="submission" date="2021-05" db="EMBL/GenBank/DDBJ databases">
        <title>A free-living protist that lacks canonical eukaryotic 1 DNA replication and segregation systems.</title>
        <authorList>
            <person name="Salas-Leiva D.E."/>
            <person name="Tromer E.C."/>
            <person name="Curtis B.A."/>
            <person name="Jerlstrom-Hultqvist J."/>
            <person name="Kolisko M."/>
            <person name="Yi Z."/>
            <person name="Salas-Leiva J.S."/>
            <person name="Gallot-Lavallee L."/>
            <person name="Kops G.J.P.L."/>
            <person name="Archibald J.M."/>
            <person name="Simpson A.G.B."/>
            <person name="Roger A.J."/>
        </authorList>
    </citation>
    <scope>NUCLEOTIDE SEQUENCE</scope>
    <source>
        <strain evidence="4">BICM</strain>
    </source>
</reference>
<keyword evidence="4" id="KW-0808">Transferase</keyword>
<feature type="compositionally biased region" description="Low complexity" evidence="1">
    <location>
        <begin position="345"/>
        <end position="363"/>
    </location>
</feature>
<feature type="region of interest" description="Disordered" evidence="1">
    <location>
        <begin position="330"/>
        <end position="363"/>
    </location>
</feature>
<evidence type="ECO:0000256" key="1">
    <source>
        <dbReference type="SAM" id="MobiDB-lite"/>
    </source>
</evidence>
<dbReference type="SUPFAM" id="SSF56112">
    <property type="entry name" value="Protein kinase-like (PK-like)"/>
    <property type="match status" value="1"/>
</dbReference>
<dbReference type="Pfam" id="PF07714">
    <property type="entry name" value="PK_Tyr_Ser-Thr"/>
    <property type="match status" value="1"/>
</dbReference>
<dbReference type="OrthoDB" id="5418235at2759"/>
<accession>A0A8J6B6W7</accession>
<keyword evidence="2" id="KW-1133">Transmembrane helix</keyword>
<dbReference type="InterPro" id="IPR001245">
    <property type="entry name" value="Ser-Thr/Tyr_kinase_cat_dom"/>
</dbReference>
<keyword evidence="4" id="KW-0418">Kinase</keyword>
<feature type="transmembrane region" description="Helical" evidence="2">
    <location>
        <begin position="12"/>
        <end position="31"/>
    </location>
</feature>
<proteinExistence type="predicted"/>
<protein>
    <submittedName>
        <fullName evidence="4">Protein tyrosine kinase</fullName>
    </submittedName>
</protein>
<dbReference type="AlphaFoldDB" id="A0A8J6B6W7"/>
<feature type="domain" description="Serine-threonine/tyrosine-protein kinase catalytic" evidence="3">
    <location>
        <begin position="117"/>
        <end position="253"/>
    </location>
</feature>
<dbReference type="InterPro" id="IPR011009">
    <property type="entry name" value="Kinase-like_dom_sf"/>
</dbReference>
<dbReference type="GO" id="GO:0004672">
    <property type="term" value="F:protein kinase activity"/>
    <property type="evidence" value="ECO:0007669"/>
    <property type="project" value="InterPro"/>
</dbReference>
<gene>
    <name evidence="4" type="ORF">J8273_3953</name>
</gene>
<keyword evidence="2" id="KW-0812">Transmembrane</keyword>
<comment type="caution">
    <text evidence="4">The sequence shown here is derived from an EMBL/GenBank/DDBJ whole genome shotgun (WGS) entry which is preliminary data.</text>
</comment>
<evidence type="ECO:0000313" key="5">
    <source>
        <dbReference type="Proteomes" id="UP000717585"/>
    </source>
</evidence>
<evidence type="ECO:0000256" key="2">
    <source>
        <dbReference type="SAM" id="Phobius"/>
    </source>
</evidence>
<feature type="transmembrane region" description="Helical" evidence="2">
    <location>
        <begin position="37"/>
        <end position="56"/>
    </location>
</feature>
<evidence type="ECO:0000259" key="3">
    <source>
        <dbReference type="Pfam" id="PF07714"/>
    </source>
</evidence>
<evidence type="ECO:0000313" key="4">
    <source>
        <dbReference type="EMBL" id="KAG9394319.1"/>
    </source>
</evidence>
<keyword evidence="5" id="KW-1185">Reference proteome</keyword>
<dbReference type="EMBL" id="JAHDYR010000015">
    <property type="protein sequence ID" value="KAG9394319.1"/>
    <property type="molecule type" value="Genomic_DNA"/>
</dbReference>
<dbReference type="Gene3D" id="1.10.510.10">
    <property type="entry name" value="Transferase(Phosphotransferase) domain 1"/>
    <property type="match status" value="1"/>
</dbReference>
<sequence length="363" mass="40021">MLDNLLTADANVASLVATMLMVALVVGSVLVIALFALVLGVAGALFVIVILLYFIVDQFTEIFRRHGPSRNENVMVPNNPCRTQLVHYAEKQVKVRQRICIAEYPRKGLDYAPFEDGEIYTGKVKPLKRMSRVLCSKLNTPEHQSSAAARLAAAHAQHMANIIGISRIYGFSDSKKEKAQFIFKEEATCNLEARLPSTRSFPWETRLQMARDVATTMAQAHAQGLTHGNLCGTTILVFNDHAKIDDFGIDPKPGIKDLRAHDVEQFGRVFWRVVYRKPIPYSPADMVLPPPEGCPEVLHRAVMACVSPEKPDFTTVCRILGAATLRSAPPAQVGPYQTAPPQPMNPYGSPYSGQPGPNSQCRV</sequence>
<organism evidence="4 5">
    <name type="scientific">Carpediemonas membranifera</name>
    <dbReference type="NCBI Taxonomy" id="201153"/>
    <lineage>
        <taxon>Eukaryota</taxon>
        <taxon>Metamonada</taxon>
        <taxon>Carpediemonas-like organisms</taxon>
        <taxon>Carpediemonas</taxon>
    </lineage>
</organism>
<dbReference type="Proteomes" id="UP000717585">
    <property type="component" value="Unassembled WGS sequence"/>
</dbReference>
<keyword evidence="2" id="KW-0472">Membrane</keyword>